<accession>A0A238KM49</accession>
<sequence>MNDFKNLNKQRQTLLKIKIDGFIEAAILAAKTNNIGFSEAVFLTTQGLIREMAAQSIEKDKARILMDAAFKSAFPEHHARVATH</sequence>
<reference evidence="2" key="1">
    <citation type="submission" date="2017-05" db="EMBL/GenBank/DDBJ databases">
        <authorList>
            <person name="Rodrigo-Torres L."/>
            <person name="Arahal R. D."/>
            <person name="Lucena T."/>
        </authorList>
    </citation>
    <scope>NUCLEOTIDE SEQUENCE [LARGE SCALE GENOMIC DNA]</scope>
    <source>
        <strain evidence="2">CECT 8715</strain>
    </source>
</reference>
<gene>
    <name evidence="1" type="ORF">RUA8715_02291</name>
</gene>
<dbReference type="RefSeq" id="WP_093963832.1">
    <property type="nucleotide sequence ID" value="NZ_FXYG01000003.1"/>
</dbReference>
<evidence type="ECO:0000313" key="2">
    <source>
        <dbReference type="Proteomes" id="UP000202485"/>
    </source>
</evidence>
<dbReference type="OrthoDB" id="7875958at2"/>
<proteinExistence type="predicted"/>
<organism evidence="1 2">
    <name type="scientific">Ruegeria arenilitoris</name>
    <dbReference type="NCBI Taxonomy" id="1173585"/>
    <lineage>
        <taxon>Bacteria</taxon>
        <taxon>Pseudomonadati</taxon>
        <taxon>Pseudomonadota</taxon>
        <taxon>Alphaproteobacteria</taxon>
        <taxon>Rhodobacterales</taxon>
        <taxon>Roseobacteraceae</taxon>
        <taxon>Ruegeria</taxon>
    </lineage>
</organism>
<protein>
    <submittedName>
        <fullName evidence="1">Uncharacterized protein</fullName>
    </submittedName>
</protein>
<keyword evidence="2" id="KW-1185">Reference proteome</keyword>
<dbReference type="EMBL" id="FXYG01000003">
    <property type="protein sequence ID" value="SMX43864.1"/>
    <property type="molecule type" value="Genomic_DNA"/>
</dbReference>
<dbReference type="Proteomes" id="UP000202485">
    <property type="component" value="Unassembled WGS sequence"/>
</dbReference>
<name>A0A238KM49_9RHOB</name>
<evidence type="ECO:0000313" key="1">
    <source>
        <dbReference type="EMBL" id="SMX43864.1"/>
    </source>
</evidence>
<dbReference type="AlphaFoldDB" id="A0A238KM49"/>